<dbReference type="EMBL" id="RLII01000001">
    <property type="protein sequence ID" value="RXE60700.1"/>
    <property type="molecule type" value="Genomic_DNA"/>
</dbReference>
<evidence type="ECO:0000256" key="1">
    <source>
        <dbReference type="ARBA" id="ARBA00001966"/>
    </source>
</evidence>
<keyword evidence="6" id="KW-0408">Iron</keyword>
<feature type="domain" description="Radical SAM core" evidence="9">
    <location>
        <begin position="192"/>
        <end position="428"/>
    </location>
</feature>
<evidence type="ECO:0000259" key="9">
    <source>
        <dbReference type="PROSITE" id="PS51918"/>
    </source>
</evidence>
<dbReference type="InterPro" id="IPR006158">
    <property type="entry name" value="Cobalamin-bd"/>
</dbReference>
<evidence type="ECO:0000256" key="5">
    <source>
        <dbReference type="ARBA" id="ARBA00022723"/>
    </source>
</evidence>
<dbReference type="AlphaFoldDB" id="A0A4Q0I8J3"/>
<evidence type="ECO:0000256" key="3">
    <source>
        <dbReference type="ARBA" id="ARBA00022679"/>
    </source>
</evidence>
<dbReference type="InterPro" id="IPR058240">
    <property type="entry name" value="rSAM_sf"/>
</dbReference>
<dbReference type="InterPro" id="IPR023404">
    <property type="entry name" value="rSAM_horseshoe"/>
</dbReference>
<dbReference type="SMART" id="SM00729">
    <property type="entry name" value="Elp3"/>
    <property type="match status" value="1"/>
</dbReference>
<dbReference type="OrthoDB" id="9801424at2"/>
<evidence type="ECO:0000256" key="6">
    <source>
        <dbReference type="ARBA" id="ARBA00023004"/>
    </source>
</evidence>
<dbReference type="InterPro" id="IPR007197">
    <property type="entry name" value="rSAM"/>
</dbReference>
<accession>A0A4Q0I8J3</accession>
<dbReference type="Proteomes" id="UP000289166">
    <property type="component" value="Unassembled WGS sequence"/>
</dbReference>
<dbReference type="Pfam" id="PF02310">
    <property type="entry name" value="B12-binding"/>
    <property type="match status" value="1"/>
</dbReference>
<dbReference type="InterPro" id="IPR034466">
    <property type="entry name" value="Methyltransferase_Class_B"/>
</dbReference>
<keyword evidence="2" id="KW-0489">Methyltransferase</keyword>
<dbReference type="SUPFAM" id="SSF52242">
    <property type="entry name" value="Cobalamin (vitamin B12)-binding domain"/>
    <property type="match status" value="1"/>
</dbReference>
<dbReference type="PANTHER" id="PTHR43409">
    <property type="entry name" value="ANAEROBIC MAGNESIUM-PROTOPORPHYRIN IX MONOMETHYL ESTER CYCLASE-RELATED"/>
    <property type="match status" value="1"/>
</dbReference>
<dbReference type="SFLD" id="SFLDS00029">
    <property type="entry name" value="Radical_SAM"/>
    <property type="match status" value="1"/>
</dbReference>
<organism evidence="10 11">
    <name type="scientific">Acetivibrio mesophilus</name>
    <dbReference type="NCBI Taxonomy" id="2487273"/>
    <lineage>
        <taxon>Bacteria</taxon>
        <taxon>Bacillati</taxon>
        <taxon>Bacillota</taxon>
        <taxon>Clostridia</taxon>
        <taxon>Eubacteriales</taxon>
        <taxon>Oscillospiraceae</taxon>
        <taxon>Acetivibrio</taxon>
    </lineage>
</organism>
<dbReference type="InterPro" id="IPR036724">
    <property type="entry name" value="Cobalamin-bd_sf"/>
</dbReference>
<dbReference type="GO" id="GO:0051539">
    <property type="term" value="F:4 iron, 4 sulfur cluster binding"/>
    <property type="evidence" value="ECO:0007669"/>
    <property type="project" value="UniProtKB-KW"/>
</dbReference>
<comment type="caution">
    <text evidence="10">The sequence shown here is derived from an EMBL/GenBank/DDBJ whole genome shotgun (WGS) entry which is preliminary data.</text>
</comment>
<dbReference type="SUPFAM" id="SSF102114">
    <property type="entry name" value="Radical SAM enzymes"/>
    <property type="match status" value="1"/>
</dbReference>
<evidence type="ECO:0000259" key="8">
    <source>
        <dbReference type="PROSITE" id="PS51332"/>
    </source>
</evidence>
<dbReference type="InterPro" id="IPR006638">
    <property type="entry name" value="Elp3/MiaA/NifB-like_rSAM"/>
</dbReference>
<keyword evidence="4" id="KW-0949">S-adenosyl-L-methionine</keyword>
<dbReference type="GO" id="GO:0003824">
    <property type="term" value="F:catalytic activity"/>
    <property type="evidence" value="ECO:0007669"/>
    <property type="project" value="InterPro"/>
</dbReference>
<dbReference type="Pfam" id="PF04055">
    <property type="entry name" value="Radical_SAM"/>
    <property type="match status" value="1"/>
</dbReference>
<protein>
    <submittedName>
        <fullName evidence="10">Radical SAM protein</fullName>
    </submittedName>
</protein>
<evidence type="ECO:0000256" key="4">
    <source>
        <dbReference type="ARBA" id="ARBA00022691"/>
    </source>
</evidence>
<reference evidence="11" key="1">
    <citation type="submission" date="2018-11" db="EMBL/GenBank/DDBJ databases">
        <title>Genome sequencing of a novel mesophilic and cellulolytic organism within the genus Hungateiclostridium.</title>
        <authorList>
            <person name="Rettenmaier R."/>
            <person name="Liebl W."/>
            <person name="Zverlov V."/>
        </authorList>
    </citation>
    <scope>NUCLEOTIDE SEQUENCE [LARGE SCALE GENOMIC DNA]</scope>
    <source>
        <strain evidence="11">N2K1</strain>
    </source>
</reference>
<dbReference type="PROSITE" id="PS51332">
    <property type="entry name" value="B12_BINDING"/>
    <property type="match status" value="1"/>
</dbReference>
<keyword evidence="11" id="KW-1185">Reference proteome</keyword>
<evidence type="ECO:0000313" key="11">
    <source>
        <dbReference type="Proteomes" id="UP000289166"/>
    </source>
</evidence>
<dbReference type="Gene3D" id="3.40.50.280">
    <property type="entry name" value="Cobalamin-binding domain"/>
    <property type="match status" value="1"/>
</dbReference>
<evidence type="ECO:0000313" key="10">
    <source>
        <dbReference type="EMBL" id="RXE60700.1"/>
    </source>
</evidence>
<dbReference type="SFLD" id="SFLDG01123">
    <property type="entry name" value="methyltransferase_(Class_B)"/>
    <property type="match status" value="1"/>
</dbReference>
<keyword evidence="3" id="KW-0808">Transferase</keyword>
<gene>
    <name evidence="10" type="ORF">EFD62_01920</name>
</gene>
<dbReference type="PANTHER" id="PTHR43409:SF7">
    <property type="entry name" value="BLL1977 PROTEIN"/>
    <property type="match status" value="1"/>
</dbReference>
<evidence type="ECO:0000256" key="2">
    <source>
        <dbReference type="ARBA" id="ARBA00022603"/>
    </source>
</evidence>
<dbReference type="SFLD" id="SFLDG01082">
    <property type="entry name" value="B12-binding_domain_containing"/>
    <property type="match status" value="1"/>
</dbReference>
<dbReference type="GO" id="GO:0031419">
    <property type="term" value="F:cobalamin binding"/>
    <property type="evidence" value="ECO:0007669"/>
    <property type="project" value="InterPro"/>
</dbReference>
<sequence length="554" mass="64393">MSTILLIKKGGENVNTVLLEWRPYTSLFQRNSLGLQYIAATLRQNGYKTHIQVFEGEAVEEVCRQVLQLKPDIVAIPIYPEIKDTVYAIFDHIKESDPNITTISGGHTATLYAAKIMKEQKNIDLITCGESEEIYLELCRNIEKKQSIENVKGIFYRKNNLILKTGPREQIKDLNVLPFPVDDITKDLNDDTSPTVFTSISSSRGCLGNCDFCVSHRVSKIVKNAKWRGRDPESIIEEIKCIISNFPGKRIAIEFVDSSFEDPDPRNKSRILKFVDLLESNDIKIAFSFLTRAESWSEKDTDLIKRMRKCGLFRVSPGFESGSEASLISFGKRASVENNYKAYEVFSKNGVDVCGLIIMFHPYVTFNDLRNNAKFIVDIGLGHRPQSWLHSLYVFPDTRIFHRIAMDGLLIGTDKSQFVYLYSFNDGRMEKLYKTVERLKRLPVVDDFENTCEKISYELKLYEVWKEQYDEFEKVRDIMDEYINSFKKTSKIVSERLNEMFLELVELAEARKILHKEEKIIEEWNHLLEEKHNYLESEWVRFRVKLLRKGIRLI</sequence>
<dbReference type="InterPro" id="IPR051198">
    <property type="entry name" value="BchE-like"/>
</dbReference>
<comment type="cofactor">
    <cofactor evidence="1">
        <name>[4Fe-4S] cluster</name>
        <dbReference type="ChEBI" id="CHEBI:49883"/>
    </cofactor>
</comment>
<keyword evidence="7" id="KW-0411">Iron-sulfur</keyword>
<dbReference type="PROSITE" id="PS51918">
    <property type="entry name" value="RADICAL_SAM"/>
    <property type="match status" value="1"/>
</dbReference>
<feature type="domain" description="B12-binding" evidence="8">
    <location>
        <begin position="9"/>
        <end position="149"/>
    </location>
</feature>
<proteinExistence type="predicted"/>
<keyword evidence="5" id="KW-0479">Metal-binding</keyword>
<dbReference type="GO" id="GO:0046872">
    <property type="term" value="F:metal ion binding"/>
    <property type="evidence" value="ECO:0007669"/>
    <property type="project" value="UniProtKB-KW"/>
</dbReference>
<name>A0A4Q0I8J3_9FIRM</name>
<evidence type="ECO:0000256" key="7">
    <source>
        <dbReference type="ARBA" id="ARBA00023014"/>
    </source>
</evidence>
<dbReference type="Gene3D" id="3.80.30.20">
    <property type="entry name" value="tm_1862 like domain"/>
    <property type="match status" value="1"/>
</dbReference>